<keyword evidence="4" id="KW-1185">Reference proteome</keyword>
<dbReference type="InterPro" id="IPR024899">
    <property type="entry name" value="CowN"/>
</dbReference>
<comment type="caution">
    <text evidence="3">The sequence shown here is derived from an EMBL/GenBank/DDBJ whole genome shotgun (WGS) entry which is preliminary data.</text>
</comment>
<sequence length="94" mass="10733">MSEKPEIDRYVTFKGLDCDGDADRLIARLKELTGRGTGSKWETYFTDKLAQNARMGQDHLFFVGAHVNTLRSFFEECEDADALELLDHLELNCC</sequence>
<gene>
    <name evidence="2" type="primary">cowN</name>
    <name evidence="3" type="ORF">M2319_003907</name>
</gene>
<organism evidence="3 4">
    <name type="scientific">Rhodobium gokarnense</name>
    <dbReference type="NCBI Taxonomy" id="364296"/>
    <lineage>
        <taxon>Bacteria</taxon>
        <taxon>Pseudomonadati</taxon>
        <taxon>Pseudomonadota</taxon>
        <taxon>Alphaproteobacteria</taxon>
        <taxon>Hyphomicrobiales</taxon>
        <taxon>Rhodobiaceae</taxon>
        <taxon>Rhodobium</taxon>
    </lineage>
</organism>
<evidence type="ECO:0000313" key="4">
    <source>
        <dbReference type="Proteomes" id="UP001209755"/>
    </source>
</evidence>
<evidence type="ECO:0000256" key="2">
    <source>
        <dbReference type="HAMAP-Rule" id="MF_02117"/>
    </source>
</evidence>
<protein>
    <recommendedName>
        <fullName evidence="2">N(2)-fixation sustaining protein CowN</fullName>
    </recommendedName>
    <alternativeName>
        <fullName evidence="2">CO weal-nitrogenase</fullName>
    </alternativeName>
</protein>
<comment type="similarity">
    <text evidence="2">Belongs to the CowN family.</text>
</comment>
<dbReference type="NCBIfam" id="NF033689">
    <property type="entry name" value="N2Fix_CO_CowN"/>
    <property type="match status" value="1"/>
</dbReference>
<dbReference type="RefSeq" id="WP_264603129.1">
    <property type="nucleotide sequence ID" value="NZ_JAOQNS010000013.1"/>
</dbReference>
<proteinExistence type="inferred from homology"/>
<dbReference type="EMBL" id="JAOQNS010000013">
    <property type="protein sequence ID" value="MCW2309551.1"/>
    <property type="molecule type" value="Genomic_DNA"/>
</dbReference>
<comment type="function">
    <text evidence="2">Is required to sustain N(2)-dependent growth in the presence of low levels of carbon monoxide (CO). Probably acts by protecting the N(2) fixation ability of the nitrogenase complex, which is inactivated in the presence of CO.</text>
</comment>
<dbReference type="Pfam" id="PF20543">
    <property type="entry name" value="CowN"/>
    <property type="match status" value="1"/>
</dbReference>
<dbReference type="Proteomes" id="UP001209755">
    <property type="component" value="Unassembled WGS sequence"/>
</dbReference>
<evidence type="ECO:0000256" key="1">
    <source>
        <dbReference type="ARBA" id="ARBA00023231"/>
    </source>
</evidence>
<keyword evidence="1 2" id="KW-0535">Nitrogen fixation</keyword>
<evidence type="ECO:0000313" key="3">
    <source>
        <dbReference type="EMBL" id="MCW2309551.1"/>
    </source>
</evidence>
<dbReference type="HAMAP" id="MF_02117">
    <property type="entry name" value="CowN"/>
    <property type="match status" value="1"/>
</dbReference>
<name>A0ABT3HGL9_9HYPH</name>
<accession>A0ABT3HGL9</accession>
<reference evidence="4" key="1">
    <citation type="submission" date="2023-07" db="EMBL/GenBank/DDBJ databases">
        <title>Genome sequencing of Purple Non-Sulfur Bacteria from various extreme environments.</title>
        <authorList>
            <person name="Mayer M."/>
        </authorList>
    </citation>
    <scope>NUCLEOTIDE SEQUENCE [LARGE SCALE GENOMIC DNA]</scope>
    <source>
        <strain evidence="4">DSM 17935</strain>
    </source>
</reference>